<evidence type="ECO:0000313" key="2">
    <source>
        <dbReference type="Proteomes" id="UP000269134"/>
    </source>
</evidence>
<organism evidence="1 2">
    <name type="scientific">Stutzerimonas nitrititolerans</name>
    <dbReference type="NCBI Taxonomy" id="2482751"/>
    <lineage>
        <taxon>Bacteria</taxon>
        <taxon>Pseudomonadati</taxon>
        <taxon>Pseudomonadota</taxon>
        <taxon>Gammaproteobacteria</taxon>
        <taxon>Pseudomonadales</taxon>
        <taxon>Pseudomonadaceae</taxon>
        <taxon>Stutzerimonas</taxon>
    </lineage>
</organism>
<reference evidence="1 2" key="1">
    <citation type="submission" date="2018-10" db="EMBL/GenBank/DDBJ databases">
        <title>Pseudomonas sp. GL14 genome.</title>
        <authorList>
            <person name="Peng J."/>
            <person name="Liu Z.-P."/>
        </authorList>
    </citation>
    <scope>NUCLEOTIDE SEQUENCE [LARGE SCALE GENOMIC DNA]</scope>
    <source>
        <strain evidence="1 2">GL14</strain>
    </source>
</reference>
<name>A0ABX9VB03_9GAMM</name>
<evidence type="ECO:0000313" key="1">
    <source>
        <dbReference type="EMBL" id="RMI03064.1"/>
    </source>
</evidence>
<gene>
    <name evidence="1" type="ORF">EA795_00955</name>
</gene>
<accession>A0ABX9VB03</accession>
<sequence length="240" mass="27725">MKTDTTIRITRTQYRVFAEATKSVGLALNLSSFKRMENCWGGYSPWTLLVCGDARKDEPEWQERALITLAASINTTRLRSCGAGRPELDWSALEDHEIYPFVVWHEIGHRVDNFDHWLIGIKDVEILTECRRRISFVNELLADRYAWSQVRPGESIPLSENGKRLQERAAESLTYLEKHAPRLPFPCRSLAAGQYLDVPEYMLDGHQRAAFIGPEVSRKLVQQRAGYHRKRIAEGYRTLY</sequence>
<keyword evidence="2" id="KW-1185">Reference proteome</keyword>
<dbReference type="GeneID" id="84607597"/>
<comment type="caution">
    <text evidence="1">The sequence shown here is derived from an EMBL/GenBank/DDBJ whole genome shotgun (WGS) entry which is preliminary data.</text>
</comment>
<dbReference type="Proteomes" id="UP000269134">
    <property type="component" value="Unassembled WGS sequence"/>
</dbReference>
<dbReference type="RefSeq" id="WP_122075058.1">
    <property type="nucleotide sequence ID" value="NZ_JAFHXU010000002.1"/>
</dbReference>
<dbReference type="EMBL" id="RFFL01000001">
    <property type="protein sequence ID" value="RMI03064.1"/>
    <property type="molecule type" value="Genomic_DNA"/>
</dbReference>
<protein>
    <submittedName>
        <fullName evidence="1">Uncharacterized protein</fullName>
    </submittedName>
</protein>
<proteinExistence type="predicted"/>